<dbReference type="InterPro" id="IPR041588">
    <property type="entry name" value="Integrase_H2C2"/>
</dbReference>
<feature type="compositionally biased region" description="Polar residues" evidence="2">
    <location>
        <begin position="413"/>
        <end position="422"/>
    </location>
</feature>
<sequence length="453" mass="51275">MWSRLSKLSHQSPWFPRFCAICMVVHCLPTSRSNRPLARARSVCYWPSMYADIRAWCDQCYACQRWKSPVPHQQAPMKSSLAQRPFQRVAADILELPITSKGNRYVLVVEDYFTKFVNLYAVTDQRATTVAECLFNSYILEHGVMETLHTDMGRQFESEVVRLLCEMLGMKKTHTTPYNPKSDGMVERLNRTLIDQLAKILLACEGEWDSFLSQVAFAYNTSVHSSTGFTPYFLTHGREARTPVDMVLGPNLQCGPGQNSSNEFVLSLQRRLQTAFRQCRDNSITASDKQRTFYDRGQRHHPYEPGDLVWLNDPTESHRKLAPHWKGPYIVQQRLDRGDSVGVTYVISSPFGNEAPIQTVHYDRLQRYCLPVTFPLTGPSCTPHVCLPSLELPDLALSPTRYDSGTPVPSPESGVSTSPSLEGSSFCMGTPVQVSRAGRCTKPPARFADYVMR</sequence>
<dbReference type="FunFam" id="3.30.420.10:FF:000032">
    <property type="entry name" value="Retrovirus-related Pol polyprotein from transposon 297-like Protein"/>
    <property type="match status" value="1"/>
</dbReference>
<dbReference type="InterPro" id="IPR036397">
    <property type="entry name" value="RNaseH_sf"/>
</dbReference>
<evidence type="ECO:0000259" key="3">
    <source>
        <dbReference type="PROSITE" id="PS50994"/>
    </source>
</evidence>
<keyword evidence="5" id="KW-1185">Reference proteome</keyword>
<evidence type="ECO:0000256" key="1">
    <source>
        <dbReference type="ARBA" id="ARBA00039658"/>
    </source>
</evidence>
<evidence type="ECO:0000256" key="2">
    <source>
        <dbReference type="SAM" id="MobiDB-lite"/>
    </source>
</evidence>
<dbReference type="InterPro" id="IPR012337">
    <property type="entry name" value="RNaseH-like_sf"/>
</dbReference>
<feature type="domain" description="Integrase catalytic" evidence="3">
    <location>
        <begin position="81"/>
        <end position="239"/>
    </location>
</feature>
<reference evidence="4" key="1">
    <citation type="submission" date="2025-08" db="UniProtKB">
        <authorList>
            <consortium name="Ensembl"/>
        </authorList>
    </citation>
    <scope>IDENTIFICATION</scope>
</reference>
<dbReference type="Ensembl" id="ENSNFUT00015026982.1">
    <property type="protein sequence ID" value="ENSNFUP00015025819.1"/>
    <property type="gene ID" value="ENSNFUG00015012517.1"/>
</dbReference>
<dbReference type="AlphaFoldDB" id="A0A8C6LSH3"/>
<dbReference type="GO" id="GO:0015074">
    <property type="term" value="P:DNA integration"/>
    <property type="evidence" value="ECO:0007669"/>
    <property type="project" value="InterPro"/>
</dbReference>
<name>A0A8C6LSH3_NOTFU</name>
<dbReference type="PANTHER" id="PTHR37984">
    <property type="entry name" value="PROTEIN CBG26694"/>
    <property type="match status" value="1"/>
</dbReference>
<accession>A0A8C6LSH3</accession>
<dbReference type="GO" id="GO:0003676">
    <property type="term" value="F:nucleic acid binding"/>
    <property type="evidence" value="ECO:0007669"/>
    <property type="project" value="InterPro"/>
</dbReference>
<reference evidence="4" key="2">
    <citation type="submission" date="2025-09" db="UniProtKB">
        <authorList>
            <consortium name="Ensembl"/>
        </authorList>
    </citation>
    <scope>IDENTIFICATION</scope>
</reference>
<organism evidence="4 5">
    <name type="scientific">Nothobranchius furzeri</name>
    <name type="common">Turquoise killifish</name>
    <dbReference type="NCBI Taxonomy" id="105023"/>
    <lineage>
        <taxon>Eukaryota</taxon>
        <taxon>Metazoa</taxon>
        <taxon>Chordata</taxon>
        <taxon>Craniata</taxon>
        <taxon>Vertebrata</taxon>
        <taxon>Euteleostomi</taxon>
        <taxon>Actinopterygii</taxon>
        <taxon>Neopterygii</taxon>
        <taxon>Teleostei</taxon>
        <taxon>Neoteleostei</taxon>
        <taxon>Acanthomorphata</taxon>
        <taxon>Ovalentaria</taxon>
        <taxon>Atherinomorphae</taxon>
        <taxon>Cyprinodontiformes</taxon>
        <taxon>Nothobranchiidae</taxon>
        <taxon>Nothobranchius</taxon>
    </lineage>
</organism>
<dbReference type="InterPro" id="IPR050951">
    <property type="entry name" value="Retrovirus_Pol_polyprotein"/>
</dbReference>
<dbReference type="Gene3D" id="3.30.420.10">
    <property type="entry name" value="Ribonuclease H-like superfamily/Ribonuclease H"/>
    <property type="match status" value="1"/>
</dbReference>
<evidence type="ECO:0000313" key="5">
    <source>
        <dbReference type="Proteomes" id="UP000694548"/>
    </source>
</evidence>
<dbReference type="SUPFAM" id="SSF53098">
    <property type="entry name" value="Ribonuclease H-like"/>
    <property type="match status" value="1"/>
</dbReference>
<dbReference type="InterPro" id="IPR001584">
    <property type="entry name" value="Integrase_cat-core"/>
</dbReference>
<feature type="region of interest" description="Disordered" evidence="2">
    <location>
        <begin position="401"/>
        <end position="422"/>
    </location>
</feature>
<dbReference type="Pfam" id="PF00665">
    <property type="entry name" value="rve"/>
    <property type="match status" value="1"/>
</dbReference>
<dbReference type="Proteomes" id="UP000694548">
    <property type="component" value="Unassembled WGS sequence"/>
</dbReference>
<evidence type="ECO:0000313" key="4">
    <source>
        <dbReference type="Ensembl" id="ENSNFUP00015025819.1"/>
    </source>
</evidence>
<dbReference type="Pfam" id="PF17921">
    <property type="entry name" value="Integrase_H2C2"/>
    <property type="match status" value="1"/>
</dbReference>
<dbReference type="PANTHER" id="PTHR37984:SF5">
    <property type="entry name" value="PROTEIN NYNRIN-LIKE"/>
    <property type="match status" value="1"/>
</dbReference>
<dbReference type="GeneTree" id="ENSGT01000000214408"/>
<proteinExistence type="predicted"/>
<dbReference type="PROSITE" id="PS50994">
    <property type="entry name" value="INTEGRASE"/>
    <property type="match status" value="1"/>
</dbReference>
<dbReference type="Gene3D" id="1.10.340.70">
    <property type="match status" value="1"/>
</dbReference>
<protein>
    <recommendedName>
        <fullName evidence="1">Gypsy retrotransposon integrase-like protein 1</fullName>
    </recommendedName>
</protein>